<dbReference type="EMBL" id="JAGKHQ010000412">
    <property type="protein sequence ID" value="KAG7468825.1"/>
    <property type="molecule type" value="Genomic_DNA"/>
</dbReference>
<dbReference type="Proteomes" id="UP000693946">
    <property type="component" value="Unassembled WGS sequence"/>
</dbReference>
<proteinExistence type="predicted"/>
<organism evidence="2 3">
    <name type="scientific">Solea senegalensis</name>
    <name type="common">Senegalese sole</name>
    <dbReference type="NCBI Taxonomy" id="28829"/>
    <lineage>
        <taxon>Eukaryota</taxon>
        <taxon>Metazoa</taxon>
        <taxon>Chordata</taxon>
        <taxon>Craniata</taxon>
        <taxon>Vertebrata</taxon>
        <taxon>Euteleostomi</taxon>
        <taxon>Actinopterygii</taxon>
        <taxon>Neopterygii</taxon>
        <taxon>Teleostei</taxon>
        <taxon>Neoteleostei</taxon>
        <taxon>Acanthomorphata</taxon>
        <taxon>Carangaria</taxon>
        <taxon>Pleuronectiformes</taxon>
        <taxon>Pleuronectoidei</taxon>
        <taxon>Soleidae</taxon>
        <taxon>Solea</taxon>
    </lineage>
</organism>
<feature type="region of interest" description="Disordered" evidence="1">
    <location>
        <begin position="1"/>
        <end position="113"/>
    </location>
</feature>
<protein>
    <recommendedName>
        <fullName evidence="4">M-phase specific PLK1 interacting protein</fullName>
    </recommendedName>
</protein>
<comment type="caution">
    <text evidence="2">The sequence shown here is derived from an EMBL/GenBank/DDBJ whole genome shotgun (WGS) entry which is preliminary data.</text>
</comment>
<feature type="region of interest" description="Disordered" evidence="1">
    <location>
        <begin position="132"/>
        <end position="155"/>
    </location>
</feature>
<gene>
    <name evidence="2" type="ORF">JOB18_040866</name>
</gene>
<keyword evidence="3" id="KW-1185">Reference proteome</keyword>
<dbReference type="InterPro" id="IPR028265">
    <property type="entry name" value="TTDN1/SICKLE"/>
</dbReference>
<feature type="compositionally biased region" description="Gly residues" evidence="1">
    <location>
        <begin position="76"/>
        <end position="85"/>
    </location>
</feature>
<evidence type="ECO:0000313" key="3">
    <source>
        <dbReference type="Proteomes" id="UP000693946"/>
    </source>
</evidence>
<feature type="compositionally biased region" description="Polar residues" evidence="1">
    <location>
        <begin position="101"/>
        <end position="113"/>
    </location>
</feature>
<reference evidence="2 3" key="1">
    <citation type="journal article" date="2021" name="Sci. Rep.">
        <title>Chromosome anchoring in Senegalese sole (Solea senegalensis) reveals sex-associated markers and genome rearrangements in flatfish.</title>
        <authorList>
            <person name="Guerrero-Cozar I."/>
            <person name="Gomez-Garrido J."/>
            <person name="Berbel C."/>
            <person name="Martinez-Blanch J.F."/>
            <person name="Alioto T."/>
            <person name="Claros M.G."/>
            <person name="Gagnaire P.A."/>
            <person name="Manchado M."/>
        </authorList>
    </citation>
    <scope>NUCLEOTIDE SEQUENCE [LARGE SCALE GENOMIC DNA]</scope>
    <source>
        <strain evidence="2">Sse05_10M</strain>
    </source>
</reference>
<accession>A0AAV6PLP5</accession>
<evidence type="ECO:0000313" key="2">
    <source>
        <dbReference type="EMBL" id="KAG7468825.1"/>
    </source>
</evidence>
<evidence type="ECO:0008006" key="4">
    <source>
        <dbReference type="Google" id="ProtNLM"/>
    </source>
</evidence>
<evidence type="ECO:0000256" key="1">
    <source>
        <dbReference type="SAM" id="MobiDB-lite"/>
    </source>
</evidence>
<name>A0AAV6PLP5_SOLSE</name>
<feature type="compositionally biased region" description="Pro residues" evidence="1">
    <location>
        <begin position="1"/>
        <end position="12"/>
    </location>
</feature>
<dbReference type="Pfam" id="PF15502">
    <property type="entry name" value="MPLKIP"/>
    <property type="match status" value="1"/>
</dbReference>
<dbReference type="AlphaFoldDB" id="A0AAV6PLP5"/>
<feature type="compositionally biased region" description="Low complexity" evidence="1">
    <location>
        <begin position="31"/>
        <end position="64"/>
    </location>
</feature>
<sequence>MNRAPLKPPRSPGAPRQHGRFPSPASCWGFPGPRSPYGGSGYRGQSPRGCAAHSPDSPVFSSHSSRGHWDRSPGRFGSGYRGFGGSPQCRGDGFRGPRSFSPGSASKLQSRSSDAAVDKYFSPSMLKDPWAELQPLTNTDAATGRRTRWTTDTQH</sequence>